<dbReference type="SFLD" id="SFLDG01168">
    <property type="entry name" value="Ferric_reductase_subgroup_(FRE"/>
    <property type="match status" value="1"/>
</dbReference>
<gene>
    <name evidence="10" type="ORF">CC86DRAFT_370884</name>
</gene>
<feature type="signal peptide" evidence="8">
    <location>
        <begin position="1"/>
        <end position="18"/>
    </location>
</feature>
<organism evidence="10 11">
    <name type="scientific">Ophiobolus disseminans</name>
    <dbReference type="NCBI Taxonomy" id="1469910"/>
    <lineage>
        <taxon>Eukaryota</taxon>
        <taxon>Fungi</taxon>
        <taxon>Dikarya</taxon>
        <taxon>Ascomycota</taxon>
        <taxon>Pezizomycotina</taxon>
        <taxon>Dothideomycetes</taxon>
        <taxon>Pleosporomycetidae</taxon>
        <taxon>Pleosporales</taxon>
        <taxon>Pleosporineae</taxon>
        <taxon>Phaeosphaeriaceae</taxon>
        <taxon>Ophiobolus</taxon>
    </lineage>
</organism>
<evidence type="ECO:0000256" key="7">
    <source>
        <dbReference type="SAM" id="Phobius"/>
    </source>
</evidence>
<feature type="transmembrane region" description="Helical" evidence="7">
    <location>
        <begin position="323"/>
        <end position="345"/>
    </location>
</feature>
<dbReference type="Gene3D" id="3.40.50.80">
    <property type="entry name" value="Nucleotide-binding domain of ferredoxin-NADP reductase (FNR) module"/>
    <property type="match status" value="1"/>
</dbReference>
<reference evidence="10" key="1">
    <citation type="journal article" date="2020" name="Stud. Mycol.">
        <title>101 Dothideomycetes genomes: a test case for predicting lifestyles and emergence of pathogens.</title>
        <authorList>
            <person name="Haridas S."/>
            <person name="Albert R."/>
            <person name="Binder M."/>
            <person name="Bloem J."/>
            <person name="Labutti K."/>
            <person name="Salamov A."/>
            <person name="Andreopoulos B."/>
            <person name="Baker S."/>
            <person name="Barry K."/>
            <person name="Bills G."/>
            <person name="Bluhm B."/>
            <person name="Cannon C."/>
            <person name="Castanera R."/>
            <person name="Culley D."/>
            <person name="Daum C."/>
            <person name="Ezra D."/>
            <person name="Gonzalez J."/>
            <person name="Henrissat B."/>
            <person name="Kuo A."/>
            <person name="Liang C."/>
            <person name="Lipzen A."/>
            <person name="Lutzoni F."/>
            <person name="Magnuson J."/>
            <person name="Mondo S."/>
            <person name="Nolan M."/>
            <person name="Ohm R."/>
            <person name="Pangilinan J."/>
            <person name="Park H.-J."/>
            <person name="Ramirez L."/>
            <person name="Alfaro M."/>
            <person name="Sun H."/>
            <person name="Tritt A."/>
            <person name="Yoshinaga Y."/>
            <person name="Zwiers L.-H."/>
            <person name="Turgeon B."/>
            <person name="Goodwin S."/>
            <person name="Spatafora J."/>
            <person name="Crous P."/>
            <person name="Grigoriev I."/>
        </authorList>
    </citation>
    <scope>NUCLEOTIDE SEQUENCE</scope>
    <source>
        <strain evidence="10">CBS 113818</strain>
    </source>
</reference>
<dbReference type="PANTHER" id="PTHR32361">
    <property type="entry name" value="FERRIC/CUPRIC REDUCTASE TRANSMEMBRANE COMPONENT"/>
    <property type="match status" value="1"/>
</dbReference>
<feature type="transmembrane region" description="Helical" evidence="7">
    <location>
        <begin position="183"/>
        <end position="204"/>
    </location>
</feature>
<evidence type="ECO:0000256" key="3">
    <source>
        <dbReference type="ARBA" id="ARBA00022692"/>
    </source>
</evidence>
<comment type="subcellular location">
    <subcellularLocation>
        <location evidence="1">Membrane</location>
        <topology evidence="1">Multi-pass membrane protein</topology>
    </subcellularLocation>
</comment>
<dbReference type="InterPro" id="IPR013130">
    <property type="entry name" value="Fe3_Rdtase_TM_dom"/>
</dbReference>
<proteinExistence type="predicted"/>
<dbReference type="Proteomes" id="UP000799424">
    <property type="component" value="Unassembled WGS sequence"/>
</dbReference>
<feature type="transmembrane region" description="Helical" evidence="7">
    <location>
        <begin position="416"/>
        <end position="436"/>
    </location>
</feature>
<feature type="chain" id="PRO_5025456334" evidence="8">
    <location>
        <begin position="19"/>
        <end position="696"/>
    </location>
</feature>
<dbReference type="GO" id="GO:0006879">
    <property type="term" value="P:intracellular iron ion homeostasis"/>
    <property type="evidence" value="ECO:0007669"/>
    <property type="project" value="TreeGrafter"/>
</dbReference>
<keyword evidence="4 7" id="KW-1133">Transmembrane helix</keyword>
<feature type="transmembrane region" description="Helical" evidence="7">
    <location>
        <begin position="389"/>
        <end position="410"/>
    </location>
</feature>
<dbReference type="Pfam" id="PF01794">
    <property type="entry name" value="Ferric_reduct"/>
    <property type="match status" value="1"/>
</dbReference>
<sequence>MLLLTLSSLAALASSVWAMDAGPAKRYQHGLVGMGIPAFDPPCAYACREAISGATLNCSTVEEMPGMEGMDMGGMAMTDPECYATDDIFLQTMAWCMQARCKDVPVWRLEKYWRLNVPGLYVGQPVPKETYQQALEKTDGAPTAVYNETGVLNVTSAVAGELWFAAYNTDVIFGHQESLHARYGVVLLLSEIVVPIGASLLRFLPFPAALRSKFSALITNAPLFGAHQSTLSRLGLDAALTRGQALFILYLSVLNVVLSAVNYEYADPNTWYPANRWRWILMLVSNRLGILSFANLPLVFLYAGRNNLLLWLTNWSHSTFILLHRWIAGIATLQAILHSLLYLHAYVKVGTHAAESVKPYWYWGVVATLGMCILFPTSISPMRRKAYEFFLAWHVVISILVVAGCYWHIIFEFQHAWGYETWIIITMAVWGFDRVARVARFARHGIKTAEVSVVDGEYVRVVVRGVAVGGYAYLYFPTLTWRVWENHPFSVAATVLSTPHVEDQDSNASHGADKHLDIHAMSVDGSAGSDAGSGRPVETGITFYIRAKFGLTSLLLRHSTLPVLVETGYNSHSPSALASSPTLIVLVGGVGITAVLPYIRSHPGRVKLYWGCRTNALVDDVKSSGVLANVALEVFVGERMCIKDILEAEVERACGGGIAVLVSGPEGMSDEVRRTVGDIVGRKGAKVDLFVENFSW</sequence>
<name>A0A6A6ZW70_9PLEO</name>
<evidence type="ECO:0000256" key="5">
    <source>
        <dbReference type="ARBA" id="ARBA00023065"/>
    </source>
</evidence>
<dbReference type="GO" id="GO:0006826">
    <property type="term" value="P:iron ion transport"/>
    <property type="evidence" value="ECO:0007669"/>
    <property type="project" value="TreeGrafter"/>
</dbReference>
<feature type="transmembrane region" description="Helical" evidence="7">
    <location>
        <begin position="245"/>
        <end position="265"/>
    </location>
</feature>
<dbReference type="InterPro" id="IPR039261">
    <property type="entry name" value="FNR_nucleotide-bd"/>
</dbReference>
<dbReference type="GO" id="GO:0015677">
    <property type="term" value="P:copper ion import"/>
    <property type="evidence" value="ECO:0007669"/>
    <property type="project" value="TreeGrafter"/>
</dbReference>
<feature type="transmembrane region" description="Helical" evidence="7">
    <location>
        <begin position="360"/>
        <end position="377"/>
    </location>
</feature>
<protein>
    <submittedName>
        <fullName evidence="10">Ferric reductase-like protein transmembrane component 4</fullName>
    </submittedName>
</protein>
<feature type="transmembrane region" description="Helical" evidence="7">
    <location>
        <begin position="576"/>
        <end position="599"/>
    </location>
</feature>
<dbReference type="SFLD" id="SFLDS00052">
    <property type="entry name" value="Ferric_Reductase_Domain"/>
    <property type="match status" value="1"/>
</dbReference>
<dbReference type="InterPro" id="IPR051410">
    <property type="entry name" value="Ferric/Cupric_Reductase"/>
</dbReference>
<dbReference type="PANTHER" id="PTHR32361:SF9">
    <property type="entry name" value="FERRIC REDUCTASE TRANSMEMBRANE COMPONENT 3-RELATED"/>
    <property type="match status" value="1"/>
</dbReference>
<feature type="transmembrane region" description="Helical" evidence="7">
    <location>
        <begin position="277"/>
        <end position="302"/>
    </location>
</feature>
<dbReference type="GO" id="GO:0000293">
    <property type="term" value="F:ferric-chelate reductase activity"/>
    <property type="evidence" value="ECO:0007669"/>
    <property type="project" value="TreeGrafter"/>
</dbReference>
<keyword evidence="6 7" id="KW-0472">Membrane</keyword>
<dbReference type="EMBL" id="MU006228">
    <property type="protein sequence ID" value="KAF2825086.1"/>
    <property type="molecule type" value="Genomic_DNA"/>
</dbReference>
<evidence type="ECO:0000313" key="10">
    <source>
        <dbReference type="EMBL" id="KAF2825086.1"/>
    </source>
</evidence>
<dbReference type="SUPFAM" id="SSF52343">
    <property type="entry name" value="Ferredoxin reductase-like, C-terminal NADP-linked domain"/>
    <property type="match status" value="1"/>
</dbReference>
<evidence type="ECO:0000256" key="1">
    <source>
        <dbReference type="ARBA" id="ARBA00004141"/>
    </source>
</evidence>
<keyword evidence="11" id="KW-1185">Reference proteome</keyword>
<evidence type="ECO:0000313" key="11">
    <source>
        <dbReference type="Proteomes" id="UP000799424"/>
    </source>
</evidence>
<evidence type="ECO:0000256" key="4">
    <source>
        <dbReference type="ARBA" id="ARBA00022989"/>
    </source>
</evidence>
<dbReference type="OrthoDB" id="167398at2759"/>
<evidence type="ECO:0000256" key="6">
    <source>
        <dbReference type="ARBA" id="ARBA00023136"/>
    </source>
</evidence>
<keyword evidence="5" id="KW-0406">Ion transport</keyword>
<dbReference type="CDD" id="cd06186">
    <property type="entry name" value="NOX_Duox_like_FAD_NADP"/>
    <property type="match status" value="1"/>
</dbReference>
<keyword evidence="8" id="KW-0732">Signal</keyword>
<keyword evidence="3 7" id="KW-0812">Transmembrane</keyword>
<evidence type="ECO:0000256" key="2">
    <source>
        <dbReference type="ARBA" id="ARBA00022448"/>
    </source>
</evidence>
<accession>A0A6A6ZW70</accession>
<evidence type="ECO:0000256" key="8">
    <source>
        <dbReference type="SAM" id="SignalP"/>
    </source>
</evidence>
<feature type="transmembrane region" description="Helical" evidence="7">
    <location>
        <begin position="457"/>
        <end position="476"/>
    </location>
</feature>
<keyword evidence="2" id="KW-0813">Transport</keyword>
<dbReference type="AlphaFoldDB" id="A0A6A6ZW70"/>
<dbReference type="GO" id="GO:0005886">
    <property type="term" value="C:plasma membrane"/>
    <property type="evidence" value="ECO:0007669"/>
    <property type="project" value="TreeGrafter"/>
</dbReference>
<evidence type="ECO:0000259" key="9">
    <source>
        <dbReference type="Pfam" id="PF01794"/>
    </source>
</evidence>
<feature type="domain" description="Ferric oxidoreductase" evidence="9">
    <location>
        <begin position="288"/>
        <end position="405"/>
    </location>
</feature>